<dbReference type="InterPro" id="IPR036188">
    <property type="entry name" value="FAD/NAD-bd_sf"/>
</dbReference>
<dbReference type="Gene3D" id="3.30.9.30">
    <property type="match status" value="1"/>
</dbReference>
<dbReference type="OrthoDB" id="4568714at2"/>
<gene>
    <name evidence="4" type="primary">phzS</name>
    <name evidence="4" type="ORF">NRB56_22740</name>
</gene>
<accession>A0A7K0DMY4</accession>
<dbReference type="EC" id="1.14.13.218" evidence="4"/>
<evidence type="ECO:0000259" key="3">
    <source>
        <dbReference type="Pfam" id="PF01494"/>
    </source>
</evidence>
<dbReference type="RefSeq" id="WP_153341067.1">
    <property type="nucleotide sequence ID" value="NZ_WEGI01000004.1"/>
</dbReference>
<keyword evidence="5" id="KW-1185">Reference proteome</keyword>
<name>A0A7K0DMY4_9NOCA</name>
<feature type="domain" description="FAD-binding" evidence="3">
    <location>
        <begin position="5"/>
        <end position="348"/>
    </location>
</feature>
<evidence type="ECO:0000313" key="5">
    <source>
        <dbReference type="Proteomes" id="UP000431401"/>
    </source>
</evidence>
<dbReference type="NCBIfam" id="NF005720">
    <property type="entry name" value="PRK07538.1"/>
    <property type="match status" value="1"/>
</dbReference>
<comment type="caution">
    <text evidence="4">The sequence shown here is derived from an EMBL/GenBank/DDBJ whole genome shotgun (WGS) entry which is preliminary data.</text>
</comment>
<reference evidence="4 5" key="1">
    <citation type="submission" date="2019-10" db="EMBL/GenBank/DDBJ databases">
        <title>Nocardia macrotermitis sp. nov. and Nocardia aurantia sp. nov., isolated from the gut of fungus growing-termite Macrotermes natalensis.</title>
        <authorList>
            <person name="Benndorf R."/>
            <person name="Schwitalla J."/>
            <person name="Martin K."/>
            <person name="De Beer W."/>
            <person name="Kaster A.-K."/>
            <person name="Vollmers J."/>
            <person name="Poulsen M."/>
            <person name="Beemelmanns C."/>
        </authorList>
    </citation>
    <scope>NUCLEOTIDE SEQUENCE [LARGE SCALE GENOMIC DNA]</scope>
    <source>
        <strain evidence="4 5">RB56</strain>
    </source>
</reference>
<evidence type="ECO:0000313" key="4">
    <source>
        <dbReference type="EMBL" id="MQY26702.1"/>
    </source>
</evidence>
<dbReference type="PANTHER" id="PTHR13789">
    <property type="entry name" value="MONOOXYGENASE"/>
    <property type="match status" value="1"/>
</dbReference>
<dbReference type="EMBL" id="WEGI01000004">
    <property type="protein sequence ID" value="MQY26702.1"/>
    <property type="molecule type" value="Genomic_DNA"/>
</dbReference>
<organism evidence="4 5">
    <name type="scientific">Nocardia aurantia</name>
    <dbReference type="NCBI Taxonomy" id="2585199"/>
    <lineage>
        <taxon>Bacteria</taxon>
        <taxon>Bacillati</taxon>
        <taxon>Actinomycetota</taxon>
        <taxon>Actinomycetes</taxon>
        <taxon>Mycobacteriales</taxon>
        <taxon>Nocardiaceae</taxon>
        <taxon>Nocardia</taxon>
    </lineage>
</organism>
<dbReference type="Gene3D" id="3.50.50.60">
    <property type="entry name" value="FAD/NAD(P)-binding domain"/>
    <property type="match status" value="1"/>
</dbReference>
<evidence type="ECO:0000256" key="2">
    <source>
        <dbReference type="ARBA" id="ARBA00023033"/>
    </source>
</evidence>
<keyword evidence="1 4" id="KW-0560">Oxidoreductase</keyword>
<dbReference type="AlphaFoldDB" id="A0A7K0DMY4"/>
<keyword evidence="2 4" id="KW-0503">Monooxygenase</keyword>
<sequence>MTTSTIVIAGAGIGGLTAALALHARGHRVTVLEAAPEIRPLGVGINIQPAAVGELTGLGLGTALSDNGIATRAHRYVDHRGATLWSEPRGIDAGNPFPQYSIHRGELQMLLLRTVRDRLGPDAVRTGEPLRAFQPGPGSVRVHAGDAVHEADVLVGADGLHSAVRARLHPAGPPVVHSDVGMWRGVTELPGFLDGRTMIIGSDEQGNRLIAYPCSRPHAERGRALLNWVCLAAGPAGRTDGDPLAEVLPRFAHWDLGWLDLTAVLTHCREILRYPMADREPLESWGYGRVTLLGDAAHPMYPIGANGASQAIVDAIVLADELTRDEDLVTGLRRYESIRIPATTAIVRANRSMDRKERAVAGRPEAEVSSRLAAITRDYRTTVESLVGSRVGGHVRAQQEEHEQR</sequence>
<dbReference type="PANTHER" id="PTHR13789:SF268">
    <property type="entry name" value="5-METHYLPHENAZINE-1-CARBOXYLATE 1-MONOOXYGENASE"/>
    <property type="match status" value="1"/>
</dbReference>
<dbReference type="Proteomes" id="UP000431401">
    <property type="component" value="Unassembled WGS sequence"/>
</dbReference>
<dbReference type="InterPro" id="IPR002938">
    <property type="entry name" value="FAD-bd"/>
</dbReference>
<dbReference type="GO" id="GO:0071949">
    <property type="term" value="F:FAD binding"/>
    <property type="evidence" value="ECO:0007669"/>
    <property type="project" value="InterPro"/>
</dbReference>
<dbReference type="SUPFAM" id="SSF51905">
    <property type="entry name" value="FAD/NAD(P)-binding domain"/>
    <property type="match status" value="1"/>
</dbReference>
<dbReference type="SUPFAM" id="SSF54373">
    <property type="entry name" value="FAD-linked reductases, C-terminal domain"/>
    <property type="match status" value="1"/>
</dbReference>
<protein>
    <submittedName>
        <fullName evidence="4">5-methylphenazine-1-carboxylate 1-monooxygenase</fullName>
        <ecNumber evidence="4">1.14.13.218</ecNumber>
    </submittedName>
</protein>
<proteinExistence type="predicted"/>
<dbReference type="Pfam" id="PF01494">
    <property type="entry name" value="FAD_binding_3"/>
    <property type="match status" value="1"/>
</dbReference>
<evidence type="ECO:0000256" key="1">
    <source>
        <dbReference type="ARBA" id="ARBA00023002"/>
    </source>
</evidence>
<dbReference type="GO" id="GO:0102169">
    <property type="term" value="F:5-methylphenazine-1-carboxylate 1-monooxygenase (NADH) activity"/>
    <property type="evidence" value="ECO:0007669"/>
    <property type="project" value="UniProtKB-EC"/>
</dbReference>
<dbReference type="PRINTS" id="PR00420">
    <property type="entry name" value="RNGMNOXGNASE"/>
</dbReference>
<dbReference type="InterPro" id="IPR050493">
    <property type="entry name" value="FAD-dep_Monooxygenase_BioMet"/>
</dbReference>